<evidence type="ECO:0000256" key="1">
    <source>
        <dbReference type="ARBA" id="ARBA00001971"/>
    </source>
</evidence>
<evidence type="ECO:0000256" key="2">
    <source>
        <dbReference type="ARBA" id="ARBA00004370"/>
    </source>
</evidence>
<evidence type="ECO:0000256" key="6">
    <source>
        <dbReference type="ARBA" id="ARBA00023002"/>
    </source>
</evidence>
<keyword evidence="9 10" id="KW-0472">Membrane</keyword>
<keyword evidence="4" id="KW-0349">Heme</keyword>
<comment type="caution">
    <text evidence="11">The sequence shown here is derived from an EMBL/GenBank/DDBJ whole genome shotgun (WGS) entry which is preliminary data.</text>
</comment>
<comment type="similarity">
    <text evidence="3">Belongs to the cytochrome P450 family.</text>
</comment>
<comment type="cofactor">
    <cofactor evidence="1">
        <name>heme</name>
        <dbReference type="ChEBI" id="CHEBI:30413"/>
    </cofactor>
</comment>
<evidence type="ECO:0000256" key="7">
    <source>
        <dbReference type="ARBA" id="ARBA00023004"/>
    </source>
</evidence>
<evidence type="ECO:0000256" key="5">
    <source>
        <dbReference type="ARBA" id="ARBA00022723"/>
    </source>
</evidence>
<evidence type="ECO:0000313" key="12">
    <source>
        <dbReference type="Proteomes" id="UP000824890"/>
    </source>
</evidence>
<dbReference type="PANTHER" id="PTHR47943:SF8">
    <property type="entry name" value="CYTOCHROME P450"/>
    <property type="match status" value="1"/>
</dbReference>
<protein>
    <recommendedName>
        <fullName evidence="13">Cytochrome P450</fullName>
    </recommendedName>
</protein>
<evidence type="ECO:0000256" key="10">
    <source>
        <dbReference type="SAM" id="Phobius"/>
    </source>
</evidence>
<keyword evidence="8" id="KW-0503">Monooxygenase</keyword>
<gene>
    <name evidence="11" type="ORF">HID58_033683</name>
</gene>
<keyword evidence="12" id="KW-1185">Reference proteome</keyword>
<comment type="subcellular location">
    <subcellularLocation>
        <location evidence="2">Membrane</location>
    </subcellularLocation>
</comment>
<keyword evidence="10" id="KW-0812">Transmembrane</keyword>
<dbReference type="PANTHER" id="PTHR47943">
    <property type="entry name" value="CYTOCHROME P450 93A3-LIKE"/>
    <property type="match status" value="1"/>
</dbReference>
<accession>A0ABQ8BZY9</accession>
<organism evidence="11 12">
    <name type="scientific">Brassica napus</name>
    <name type="common">Rape</name>
    <dbReference type="NCBI Taxonomy" id="3708"/>
    <lineage>
        <taxon>Eukaryota</taxon>
        <taxon>Viridiplantae</taxon>
        <taxon>Streptophyta</taxon>
        <taxon>Embryophyta</taxon>
        <taxon>Tracheophyta</taxon>
        <taxon>Spermatophyta</taxon>
        <taxon>Magnoliopsida</taxon>
        <taxon>eudicotyledons</taxon>
        <taxon>Gunneridae</taxon>
        <taxon>Pentapetalae</taxon>
        <taxon>rosids</taxon>
        <taxon>malvids</taxon>
        <taxon>Brassicales</taxon>
        <taxon>Brassicaceae</taxon>
        <taxon>Brassiceae</taxon>
        <taxon>Brassica</taxon>
    </lineage>
</organism>
<keyword evidence="5" id="KW-0479">Metal-binding</keyword>
<evidence type="ECO:0000256" key="9">
    <source>
        <dbReference type="ARBA" id="ARBA00023136"/>
    </source>
</evidence>
<proteinExistence type="inferred from homology"/>
<feature type="transmembrane region" description="Helical" evidence="10">
    <location>
        <begin position="12"/>
        <end position="30"/>
    </location>
</feature>
<evidence type="ECO:0000256" key="3">
    <source>
        <dbReference type="ARBA" id="ARBA00010617"/>
    </source>
</evidence>
<evidence type="ECO:0008006" key="13">
    <source>
        <dbReference type="Google" id="ProtNLM"/>
    </source>
</evidence>
<feature type="transmembrane region" description="Helical" evidence="10">
    <location>
        <begin position="185"/>
        <end position="204"/>
    </location>
</feature>
<keyword evidence="7" id="KW-0408">Iron</keyword>
<sequence length="205" mass="23293">MEAMTSVDFENSFIFVFFSTFFLFFFLFFFKKQKNEIFKHHNISVSSHGPIGIDECLVFGAYGFIKVPYGDYWKFMKKGITTNMLGPQAMEQSRGMTLGRSFSEENNDVKVSELSLELGALTQKIFLQQVLRKVDDHQSSEIMDTLLAAYRDGNADYTITRNHIKALLACFDWETAGGKVNTEEASGRAFLALAILLIVLLFLIT</sequence>
<evidence type="ECO:0000256" key="8">
    <source>
        <dbReference type="ARBA" id="ARBA00023033"/>
    </source>
</evidence>
<keyword evidence="10" id="KW-1133">Transmembrane helix</keyword>
<evidence type="ECO:0000256" key="4">
    <source>
        <dbReference type="ARBA" id="ARBA00022617"/>
    </source>
</evidence>
<dbReference type="EMBL" id="JAGKQM010000009">
    <property type="protein sequence ID" value="KAH0910362.1"/>
    <property type="molecule type" value="Genomic_DNA"/>
</dbReference>
<reference evidence="11 12" key="1">
    <citation type="submission" date="2021-05" db="EMBL/GenBank/DDBJ databases">
        <title>Genome Assembly of Synthetic Allotetraploid Brassica napus Reveals Homoeologous Exchanges between Subgenomes.</title>
        <authorList>
            <person name="Davis J.T."/>
        </authorList>
    </citation>
    <scope>NUCLEOTIDE SEQUENCE [LARGE SCALE GENOMIC DNA]</scope>
    <source>
        <strain evidence="12">cv. Da-Ae</strain>
        <tissue evidence="11">Seedling</tissue>
    </source>
</reference>
<evidence type="ECO:0000313" key="11">
    <source>
        <dbReference type="EMBL" id="KAH0910362.1"/>
    </source>
</evidence>
<dbReference type="Proteomes" id="UP000824890">
    <property type="component" value="Unassembled WGS sequence"/>
</dbReference>
<keyword evidence="6" id="KW-0560">Oxidoreductase</keyword>
<name>A0ABQ8BZY9_BRANA</name>